<accession>A0AAW0DSP8</accession>
<dbReference type="PANTHER" id="PTHR39603">
    <property type="entry name" value="CYANOVIRIN-N DOMAIN-CONTAINING PROTEIN"/>
    <property type="match status" value="1"/>
</dbReference>
<keyword evidence="1" id="KW-0732">Signal</keyword>
<evidence type="ECO:0000256" key="1">
    <source>
        <dbReference type="SAM" id="SignalP"/>
    </source>
</evidence>
<evidence type="ECO:0000313" key="3">
    <source>
        <dbReference type="Proteomes" id="UP001362999"/>
    </source>
</evidence>
<organism evidence="2 3">
    <name type="scientific">Favolaschia claudopus</name>
    <dbReference type="NCBI Taxonomy" id="2862362"/>
    <lineage>
        <taxon>Eukaryota</taxon>
        <taxon>Fungi</taxon>
        <taxon>Dikarya</taxon>
        <taxon>Basidiomycota</taxon>
        <taxon>Agaricomycotina</taxon>
        <taxon>Agaricomycetes</taxon>
        <taxon>Agaricomycetidae</taxon>
        <taxon>Agaricales</taxon>
        <taxon>Marasmiineae</taxon>
        <taxon>Mycenaceae</taxon>
        <taxon>Favolaschia</taxon>
    </lineage>
</organism>
<reference evidence="2 3" key="1">
    <citation type="journal article" date="2024" name="J Genomics">
        <title>Draft genome sequencing and assembly of Favolaschia claudopus CIRM-BRFM 2984 isolated from oak limbs.</title>
        <authorList>
            <person name="Navarro D."/>
            <person name="Drula E."/>
            <person name="Chaduli D."/>
            <person name="Cazenave R."/>
            <person name="Ahrendt S."/>
            <person name="Wang J."/>
            <person name="Lipzen A."/>
            <person name="Daum C."/>
            <person name="Barry K."/>
            <person name="Grigoriev I.V."/>
            <person name="Favel A."/>
            <person name="Rosso M.N."/>
            <person name="Martin F."/>
        </authorList>
    </citation>
    <scope>NUCLEOTIDE SEQUENCE [LARGE SCALE GENOMIC DNA]</scope>
    <source>
        <strain evidence="2 3">CIRM-BRFM 2984</strain>
    </source>
</reference>
<dbReference type="PANTHER" id="PTHR39603:SF1">
    <property type="entry name" value="CYANOVIRIN-N DOMAIN-CONTAINING PROTEIN"/>
    <property type="match status" value="1"/>
</dbReference>
<keyword evidence="3" id="KW-1185">Reference proteome</keyword>
<sequence>MLKTQINQLLALALCAVGSANALPNTNTKEFPEVIPGPGLPSLASLNLTSAELYQRVPSPEVVKGLERRFDLICNEVPQCSVSDATACFNFLTALGQQACTVPGPVGASSTFCTAGGCHWFGGNLKQGGGSVSSFCSDVATGGASVIFGCTQSNNLVSGANAANGNGDLIVTISSES</sequence>
<evidence type="ECO:0000313" key="2">
    <source>
        <dbReference type="EMBL" id="KAK7053662.1"/>
    </source>
</evidence>
<protein>
    <submittedName>
        <fullName evidence="2">Uncharacterized protein</fullName>
    </submittedName>
</protein>
<dbReference type="Proteomes" id="UP001362999">
    <property type="component" value="Unassembled WGS sequence"/>
</dbReference>
<dbReference type="EMBL" id="JAWWNJ010000006">
    <property type="protein sequence ID" value="KAK7053662.1"/>
    <property type="molecule type" value="Genomic_DNA"/>
</dbReference>
<feature type="chain" id="PRO_5043923013" evidence="1">
    <location>
        <begin position="23"/>
        <end position="177"/>
    </location>
</feature>
<name>A0AAW0DSP8_9AGAR</name>
<gene>
    <name evidence="2" type="ORF">R3P38DRAFT_2851491</name>
</gene>
<dbReference type="AlphaFoldDB" id="A0AAW0DSP8"/>
<feature type="signal peptide" evidence="1">
    <location>
        <begin position="1"/>
        <end position="22"/>
    </location>
</feature>
<comment type="caution">
    <text evidence="2">The sequence shown here is derived from an EMBL/GenBank/DDBJ whole genome shotgun (WGS) entry which is preliminary data.</text>
</comment>
<proteinExistence type="predicted"/>